<protein>
    <submittedName>
        <fullName evidence="5">2,4-dihydroxyhept-2-ene-1,7-dioic acid aldolase</fullName>
    </submittedName>
</protein>
<dbReference type="InterPro" id="IPR050251">
    <property type="entry name" value="HpcH-HpaI_aldolase"/>
</dbReference>
<gene>
    <name evidence="5" type="ORF">JHX87_04430</name>
</gene>
<evidence type="ECO:0000313" key="5">
    <source>
        <dbReference type="EMBL" id="WCR08074.1"/>
    </source>
</evidence>
<feature type="domain" description="HpcH/HpaI aldolase/citrate lyase" evidence="4">
    <location>
        <begin position="31"/>
        <end position="242"/>
    </location>
</feature>
<evidence type="ECO:0000256" key="3">
    <source>
        <dbReference type="ARBA" id="ARBA00023239"/>
    </source>
</evidence>
<dbReference type="InterPro" id="IPR040442">
    <property type="entry name" value="Pyrv_kinase-like_dom_sf"/>
</dbReference>
<dbReference type="PANTHER" id="PTHR30502:SF0">
    <property type="entry name" value="PHOSPHOENOLPYRUVATE CARBOXYLASE FAMILY PROTEIN"/>
    <property type="match status" value="1"/>
</dbReference>
<dbReference type="Gene3D" id="3.20.20.60">
    <property type="entry name" value="Phosphoenolpyruvate-binding domains"/>
    <property type="match status" value="1"/>
</dbReference>
<organism evidence="5 6">
    <name type="scientific">Paracoccus fistulariae</name>
    <dbReference type="NCBI Taxonomy" id="658446"/>
    <lineage>
        <taxon>Bacteria</taxon>
        <taxon>Pseudomonadati</taxon>
        <taxon>Pseudomonadota</taxon>
        <taxon>Alphaproteobacteria</taxon>
        <taxon>Rhodobacterales</taxon>
        <taxon>Paracoccaceae</taxon>
        <taxon>Paracoccus</taxon>
    </lineage>
</organism>
<accession>A0ABY7SMH2</accession>
<dbReference type="Proteomes" id="UP001219349">
    <property type="component" value="Chromosome"/>
</dbReference>
<dbReference type="PANTHER" id="PTHR30502">
    <property type="entry name" value="2-KETO-3-DEOXY-L-RHAMNONATE ALDOLASE"/>
    <property type="match status" value="1"/>
</dbReference>
<reference evidence="5 6" key="1">
    <citation type="submission" date="2021-01" db="EMBL/GenBank/DDBJ databases">
        <title>Biogeographic distribution of Paracoccus.</title>
        <authorList>
            <person name="Hollensteiner J."/>
            <person name="Leineberger J."/>
            <person name="Brinkhoff T."/>
            <person name="Daniel R."/>
        </authorList>
    </citation>
    <scope>NUCLEOTIDE SEQUENCE [LARGE SCALE GENOMIC DNA]</scope>
    <source>
        <strain evidence="5 6">KCTC 22803</strain>
    </source>
</reference>
<dbReference type="InterPro" id="IPR005000">
    <property type="entry name" value="Aldolase/citrate-lyase_domain"/>
</dbReference>
<evidence type="ECO:0000256" key="1">
    <source>
        <dbReference type="ARBA" id="ARBA00005568"/>
    </source>
</evidence>
<dbReference type="EMBL" id="CP067136">
    <property type="protein sequence ID" value="WCR08074.1"/>
    <property type="molecule type" value="Genomic_DNA"/>
</dbReference>
<dbReference type="InterPro" id="IPR015813">
    <property type="entry name" value="Pyrv/PenolPyrv_kinase-like_dom"/>
</dbReference>
<dbReference type="RefSeq" id="WP_271882677.1">
    <property type="nucleotide sequence ID" value="NZ_CP067136.1"/>
</dbReference>
<evidence type="ECO:0000259" key="4">
    <source>
        <dbReference type="Pfam" id="PF03328"/>
    </source>
</evidence>
<keyword evidence="6" id="KW-1185">Reference proteome</keyword>
<name>A0ABY7SMH2_9RHOB</name>
<sequence length="264" mass="27628">MTLTAEDMGAYFRAGGKAVNGWCSIPSGVTAELMAQTGFDMLTIDMQHGLIDYQVAVQMLQAMSASPAPKIVRIPWNEPGIAMKMLDAGATGLICPMINTADEARALVEATRYAPLGARSYGPVRAARLHSGYVGRSNDLVQVFAMIETAEALENRAEIMAVQGLSGVYIGPSDLGLSMGYEPSLTPGEPAVLAAIADILDTARQAGLLAGIHCGSAARVRQVLEQGFDFGSLATDIGLFAQAMGQALQQARGPAVTESSSGNY</sequence>
<dbReference type="Pfam" id="PF03328">
    <property type="entry name" value="HpcH_HpaI"/>
    <property type="match status" value="1"/>
</dbReference>
<dbReference type="SUPFAM" id="SSF51621">
    <property type="entry name" value="Phosphoenolpyruvate/pyruvate domain"/>
    <property type="match status" value="1"/>
</dbReference>
<evidence type="ECO:0000313" key="6">
    <source>
        <dbReference type="Proteomes" id="UP001219349"/>
    </source>
</evidence>
<proteinExistence type="inferred from homology"/>
<keyword evidence="3" id="KW-0456">Lyase</keyword>
<comment type="similarity">
    <text evidence="1">Belongs to the HpcH/HpaI aldolase family.</text>
</comment>
<evidence type="ECO:0000256" key="2">
    <source>
        <dbReference type="ARBA" id="ARBA00022723"/>
    </source>
</evidence>
<keyword evidence="2" id="KW-0479">Metal-binding</keyword>